<dbReference type="KEGG" id="fgl:EM308_13820"/>
<dbReference type="AlphaFoldDB" id="A0AAC9I6G8"/>
<protein>
    <submittedName>
        <fullName evidence="5">Integrase</fullName>
    </submittedName>
</protein>
<name>A0AAC9I6G8_9FLAO</name>
<dbReference type="InterPro" id="IPR050090">
    <property type="entry name" value="Tyrosine_recombinase_XerCD"/>
</dbReference>
<dbReference type="EMBL" id="CP017479">
    <property type="protein sequence ID" value="AOW10492.1"/>
    <property type="molecule type" value="Genomic_DNA"/>
</dbReference>
<feature type="domain" description="Tyr recombinase" evidence="4">
    <location>
        <begin position="227"/>
        <end position="412"/>
    </location>
</feature>
<accession>A0AAC9I6G8</accession>
<dbReference type="Gene3D" id="1.10.150.130">
    <property type="match status" value="1"/>
</dbReference>
<evidence type="ECO:0000256" key="3">
    <source>
        <dbReference type="ARBA" id="ARBA00023172"/>
    </source>
</evidence>
<dbReference type="InterPro" id="IPR002104">
    <property type="entry name" value="Integrase_catalytic"/>
</dbReference>
<dbReference type="InterPro" id="IPR010998">
    <property type="entry name" value="Integrase_recombinase_N"/>
</dbReference>
<dbReference type="GO" id="GO:0003677">
    <property type="term" value="F:DNA binding"/>
    <property type="evidence" value="ECO:0007669"/>
    <property type="project" value="UniProtKB-KW"/>
</dbReference>
<evidence type="ECO:0000256" key="2">
    <source>
        <dbReference type="ARBA" id="ARBA00023125"/>
    </source>
</evidence>
<dbReference type="GO" id="GO:0015074">
    <property type="term" value="P:DNA integration"/>
    <property type="evidence" value="ECO:0007669"/>
    <property type="project" value="InterPro"/>
</dbReference>
<dbReference type="InterPro" id="IPR013762">
    <property type="entry name" value="Integrase-like_cat_sf"/>
</dbReference>
<dbReference type="Pfam" id="PF00589">
    <property type="entry name" value="Phage_integrase"/>
    <property type="match status" value="1"/>
</dbReference>
<dbReference type="GO" id="GO:0006310">
    <property type="term" value="P:DNA recombination"/>
    <property type="evidence" value="ECO:0007669"/>
    <property type="project" value="UniProtKB-KW"/>
</dbReference>
<dbReference type="PANTHER" id="PTHR30349">
    <property type="entry name" value="PHAGE INTEGRASE-RELATED"/>
    <property type="match status" value="1"/>
</dbReference>
<evidence type="ECO:0000313" key="5">
    <source>
        <dbReference type="EMBL" id="AOW10492.1"/>
    </source>
</evidence>
<dbReference type="PROSITE" id="PS51898">
    <property type="entry name" value="TYR_RECOMBINASE"/>
    <property type="match status" value="1"/>
</dbReference>
<dbReference type="RefSeq" id="WP_035632913.1">
    <property type="nucleotide sequence ID" value="NZ_CP017479.1"/>
</dbReference>
<dbReference type="InterPro" id="IPR011010">
    <property type="entry name" value="DNA_brk_join_enz"/>
</dbReference>
<keyword evidence="2" id="KW-0238">DNA-binding</keyword>
<comment type="similarity">
    <text evidence="1">Belongs to the 'phage' integrase family.</text>
</comment>
<dbReference type="Proteomes" id="UP000175968">
    <property type="component" value="Chromosome"/>
</dbReference>
<evidence type="ECO:0000259" key="4">
    <source>
        <dbReference type="PROSITE" id="PS51898"/>
    </source>
</evidence>
<sequence>MKYTFKLKEPNSQKETLIYFTCFFKDEDKKFIYSTGEKIHPKNWDAQNKFPFLNGKNKAEFVESIKIQLNRYSDLMQKTETERKKINEPFTADTLKKVFDEEFKRTPKGKNVFFEAYDTFFNEKAGKLEWTAGTKTRYQNIKNILERFEIAKNYPLTFNRIDEKFHAEFTDYSLNTLKHVNNTYLRNVVFFKTFMNWAIDRKYTYNEKFKKFNKNESGKDIIKETATSQIALTIDDLNKIMNHTFKSKSLERVRDVFVFACVTGMRFGELSLISKSNVTDTHIVLKEEKGVFKEPRNIPLTTLSKYILTKYDYELPLIANQKQNQYLKKAFEEMEFSNKIEKTTNRGREIERSEDFIYNRITTHTARRTFITMMKRKGVSDKLIARATGHKDMATLNKYYQVDDEQTKEAMDDVFSIEIPLKKIN</sequence>
<dbReference type="Gene3D" id="1.10.443.10">
    <property type="entry name" value="Intergrase catalytic core"/>
    <property type="match status" value="1"/>
</dbReference>
<evidence type="ECO:0000256" key="1">
    <source>
        <dbReference type="ARBA" id="ARBA00008857"/>
    </source>
</evidence>
<dbReference type="SUPFAM" id="SSF56349">
    <property type="entry name" value="DNA breaking-rejoining enzymes"/>
    <property type="match status" value="1"/>
</dbReference>
<gene>
    <name evidence="5" type="ORF">EM308_13820</name>
</gene>
<evidence type="ECO:0000313" key="6">
    <source>
        <dbReference type="Proteomes" id="UP000175968"/>
    </source>
</evidence>
<proteinExistence type="inferred from homology"/>
<reference evidence="5 6" key="1">
    <citation type="submission" date="2016-10" db="EMBL/GenBank/DDBJ databases">
        <title>Flavobacterium gilvum sp. nov., isolated from stream water.</title>
        <authorList>
            <person name="Shin S.-K."/>
            <person name="Cho Y.-J."/>
            <person name="Yi H."/>
        </authorList>
    </citation>
    <scope>NUCLEOTIDE SEQUENCE [LARGE SCALE GENOMIC DNA]</scope>
    <source>
        <strain evidence="5 6">EM1308</strain>
    </source>
</reference>
<organism evidence="5 6">
    <name type="scientific">Flavobacterium gilvum</name>
    <dbReference type="NCBI Taxonomy" id="1492737"/>
    <lineage>
        <taxon>Bacteria</taxon>
        <taxon>Pseudomonadati</taxon>
        <taxon>Bacteroidota</taxon>
        <taxon>Flavobacteriia</taxon>
        <taxon>Flavobacteriales</taxon>
        <taxon>Flavobacteriaceae</taxon>
        <taxon>Flavobacterium</taxon>
    </lineage>
</organism>
<keyword evidence="6" id="KW-1185">Reference proteome</keyword>
<keyword evidence="3" id="KW-0233">DNA recombination</keyword>
<dbReference type="PANTHER" id="PTHR30349:SF64">
    <property type="entry name" value="PROPHAGE INTEGRASE INTD-RELATED"/>
    <property type="match status" value="1"/>
</dbReference>